<name>A0A1N6W140_9BACI</name>
<gene>
    <name evidence="2" type="ORF">B1B05_09440</name>
    <name evidence="3" type="ORF">SAMN05443094_10440</name>
</gene>
<protein>
    <submittedName>
        <fullName evidence="3">Uncharacterized protein</fullName>
    </submittedName>
</protein>
<reference evidence="2" key="3">
    <citation type="submission" date="2017-03" db="EMBL/GenBank/DDBJ databases">
        <authorList>
            <person name="Dastager S.G."/>
            <person name="Neurgaonkar P.S."/>
            <person name="Dharne M.S."/>
        </authorList>
    </citation>
    <scope>NUCLEOTIDE SEQUENCE</scope>
    <source>
        <strain evidence="2">DSM 25145</strain>
    </source>
</reference>
<dbReference type="Proteomes" id="UP000186385">
    <property type="component" value="Unassembled WGS sequence"/>
</dbReference>
<accession>A0A1N6W140</accession>
<dbReference type="OrthoDB" id="2973929at2"/>
<dbReference type="AlphaFoldDB" id="A0A1N6W140"/>
<keyword evidence="1" id="KW-0732">Signal</keyword>
<dbReference type="STRING" id="1017273.SAMN05443094_10440"/>
<organism evidence="3 4">
    <name type="scientific">Domibacillus enclensis</name>
    <dbReference type="NCBI Taxonomy" id="1017273"/>
    <lineage>
        <taxon>Bacteria</taxon>
        <taxon>Bacillati</taxon>
        <taxon>Bacillota</taxon>
        <taxon>Bacilli</taxon>
        <taxon>Bacillales</taxon>
        <taxon>Bacillaceae</taxon>
        <taxon>Domibacillus</taxon>
    </lineage>
</organism>
<evidence type="ECO:0000313" key="4">
    <source>
        <dbReference type="Proteomes" id="UP000186385"/>
    </source>
</evidence>
<dbReference type="RefSeq" id="WP_045849111.1">
    <property type="nucleotide sequence ID" value="NZ_FTLX01000004.1"/>
</dbReference>
<evidence type="ECO:0000313" key="5">
    <source>
        <dbReference type="Proteomes" id="UP000215545"/>
    </source>
</evidence>
<reference evidence="5" key="2">
    <citation type="submission" date="2017-03" db="EMBL/GenBank/DDBJ databases">
        <title>Bacillus sp. V-88(T) DSM27956, whole genome shotgun sequencing project.</title>
        <authorList>
            <person name="Dastager S.G."/>
            <person name="Neurgaonkar P.S."/>
            <person name="Dharne M.S."/>
        </authorList>
    </citation>
    <scope>NUCLEOTIDE SEQUENCE [LARGE SCALE GENOMIC DNA]</scope>
    <source>
        <strain evidence="5">DSM 25145</strain>
    </source>
</reference>
<evidence type="ECO:0000256" key="1">
    <source>
        <dbReference type="SAM" id="SignalP"/>
    </source>
</evidence>
<dbReference type="Proteomes" id="UP000215545">
    <property type="component" value="Unassembled WGS sequence"/>
</dbReference>
<dbReference type="EMBL" id="MWSK01000004">
    <property type="protein sequence ID" value="OXS77820.1"/>
    <property type="molecule type" value="Genomic_DNA"/>
</dbReference>
<sequence>MKRKNPIKFLLLFSIATGLLSGCTNDQKASTEGDTYSLNAESETWRLDEYEITFTPEDFKAGNRIIRRTS</sequence>
<keyword evidence="5" id="KW-1185">Reference proteome</keyword>
<reference evidence="3 4" key="1">
    <citation type="submission" date="2017-01" db="EMBL/GenBank/DDBJ databases">
        <authorList>
            <person name="Mah S.A."/>
            <person name="Swanson W.J."/>
            <person name="Moy G.W."/>
            <person name="Vacquier V.D."/>
        </authorList>
    </citation>
    <scope>NUCLEOTIDE SEQUENCE [LARGE SCALE GENOMIC DNA]</scope>
    <source>
        <strain evidence="3 4">NIO-1016</strain>
    </source>
</reference>
<dbReference type="EMBL" id="FTLX01000004">
    <property type="protein sequence ID" value="SIQ83839.1"/>
    <property type="molecule type" value="Genomic_DNA"/>
</dbReference>
<feature type="signal peptide" evidence="1">
    <location>
        <begin position="1"/>
        <end position="21"/>
    </location>
</feature>
<proteinExistence type="predicted"/>
<evidence type="ECO:0000313" key="2">
    <source>
        <dbReference type="EMBL" id="OXS77820.1"/>
    </source>
</evidence>
<dbReference type="PROSITE" id="PS51257">
    <property type="entry name" value="PROKAR_LIPOPROTEIN"/>
    <property type="match status" value="1"/>
</dbReference>
<evidence type="ECO:0000313" key="3">
    <source>
        <dbReference type="EMBL" id="SIQ83839.1"/>
    </source>
</evidence>
<feature type="chain" id="PRO_5039200713" evidence="1">
    <location>
        <begin position="22"/>
        <end position="70"/>
    </location>
</feature>